<proteinExistence type="predicted"/>
<gene>
    <name evidence="1" type="ORF">SCF082_LOCUS32680</name>
</gene>
<comment type="caution">
    <text evidence="1">The sequence shown here is derived from an EMBL/GenBank/DDBJ whole genome shotgun (WGS) entry which is preliminary data.</text>
</comment>
<dbReference type="EMBL" id="CAXAMM010028491">
    <property type="protein sequence ID" value="CAK9062904.1"/>
    <property type="molecule type" value="Genomic_DNA"/>
</dbReference>
<evidence type="ECO:0000313" key="1">
    <source>
        <dbReference type="EMBL" id="CAK9062904.1"/>
    </source>
</evidence>
<name>A0ABP0NKB4_9DINO</name>
<accession>A0ABP0NKB4</accession>
<protein>
    <submittedName>
        <fullName evidence="1">Uncharacterized protein</fullName>
    </submittedName>
</protein>
<organism evidence="1 2">
    <name type="scientific">Durusdinium trenchii</name>
    <dbReference type="NCBI Taxonomy" id="1381693"/>
    <lineage>
        <taxon>Eukaryota</taxon>
        <taxon>Sar</taxon>
        <taxon>Alveolata</taxon>
        <taxon>Dinophyceae</taxon>
        <taxon>Suessiales</taxon>
        <taxon>Symbiodiniaceae</taxon>
        <taxon>Durusdinium</taxon>
    </lineage>
</organism>
<evidence type="ECO:0000313" key="2">
    <source>
        <dbReference type="Proteomes" id="UP001642464"/>
    </source>
</evidence>
<keyword evidence="2" id="KW-1185">Reference proteome</keyword>
<sequence>MPRHRCNRFGCQAYLNPHHLHPIFVDGRGASHTPLQTQSALLFLLLNRVSHPAIHRILALNHKAIEDMEKRLNHLRKGWVEEKEQSIIFGNGKDWTDVEADEATFSSTDLKQLADNPEQPMIWEQWCGIVQRGAIRKMEWRPLATKHLQDRAIVLHTDAAKSYKLKVSGVLHDQVRHCKKRVKVKGKWVWKMPTYVKIATHKDPKTGRQFKTKGGTQIIDRAWRFLKDRVQLNQHCRVGSPLLRLKIRSAQYECWHRNSDLWTASGILCTWHFAK</sequence>
<reference evidence="1 2" key="1">
    <citation type="submission" date="2024-02" db="EMBL/GenBank/DDBJ databases">
        <authorList>
            <person name="Chen Y."/>
            <person name="Shah S."/>
            <person name="Dougan E. K."/>
            <person name="Thang M."/>
            <person name="Chan C."/>
        </authorList>
    </citation>
    <scope>NUCLEOTIDE SEQUENCE [LARGE SCALE GENOMIC DNA]</scope>
</reference>
<dbReference type="Proteomes" id="UP001642464">
    <property type="component" value="Unassembled WGS sequence"/>
</dbReference>